<dbReference type="EMBL" id="CP099420">
    <property type="protein sequence ID" value="USW51006.1"/>
    <property type="molecule type" value="Genomic_DNA"/>
</dbReference>
<sequence>MAVDSVVPAVEGREVKRKPKMRKSSIKTTTCGDADVAQALEIDSEVQTMDKKAVKRERSARKKAHREAAKQESNEEPGEGGTSNASSATVAENTTSTKEQTTKKQKTINSTSKKEKAVKAEPVKESTSGPDTNIGGKPKKKSRRLKKDTTIRQHFEDCKAAQQVSGAKGTTASTAAPSSPLGSSLSHLPSSPAQPALKKSKRNVIVEHQASDGPPEQQPLSKKETVKVGGAKGTIAASTAPSSPLSSALTDMPTSPTQRILKKTKRKAVAEDSASDEPPEQQPIIKKKRSKHGKTAKSAIREAEPKSSSSWAGFSD</sequence>
<gene>
    <name evidence="2" type="ORF">Slin15195_G043250</name>
</gene>
<feature type="region of interest" description="Disordered" evidence="1">
    <location>
        <begin position="1"/>
        <end position="29"/>
    </location>
</feature>
<dbReference type="Proteomes" id="UP001056384">
    <property type="component" value="Chromosome 3"/>
</dbReference>
<organism evidence="2 3">
    <name type="scientific">Septoria linicola</name>
    <dbReference type="NCBI Taxonomy" id="215465"/>
    <lineage>
        <taxon>Eukaryota</taxon>
        <taxon>Fungi</taxon>
        <taxon>Dikarya</taxon>
        <taxon>Ascomycota</taxon>
        <taxon>Pezizomycotina</taxon>
        <taxon>Dothideomycetes</taxon>
        <taxon>Dothideomycetidae</taxon>
        <taxon>Mycosphaerellales</taxon>
        <taxon>Mycosphaerellaceae</taxon>
        <taxon>Septoria</taxon>
    </lineage>
</organism>
<feature type="compositionally biased region" description="Basic residues" evidence="1">
    <location>
        <begin position="137"/>
        <end position="146"/>
    </location>
</feature>
<name>A0A9Q9AS50_9PEZI</name>
<reference evidence="2" key="1">
    <citation type="submission" date="2022-06" db="EMBL/GenBank/DDBJ databases">
        <title>Complete genome sequences of two strains of the flax pathogen Septoria linicola.</title>
        <authorList>
            <person name="Lapalu N."/>
            <person name="Simon A."/>
            <person name="Demenou B."/>
            <person name="Paumier D."/>
            <person name="Guillot M.-P."/>
            <person name="Gout L."/>
            <person name="Valade R."/>
        </authorList>
    </citation>
    <scope>NUCLEOTIDE SEQUENCE</scope>
    <source>
        <strain evidence="2">SE15195</strain>
    </source>
</reference>
<feature type="compositionally biased region" description="Basic residues" evidence="1">
    <location>
        <begin position="285"/>
        <end position="295"/>
    </location>
</feature>
<feature type="compositionally biased region" description="Basic and acidic residues" evidence="1">
    <location>
        <begin position="147"/>
        <end position="159"/>
    </location>
</feature>
<dbReference type="AlphaFoldDB" id="A0A9Q9AS50"/>
<feature type="compositionally biased region" description="Polar residues" evidence="1">
    <location>
        <begin position="82"/>
        <end position="93"/>
    </location>
</feature>
<feature type="compositionally biased region" description="Basic residues" evidence="1">
    <location>
        <begin position="53"/>
        <end position="65"/>
    </location>
</feature>
<accession>A0A9Q9AS50</accession>
<evidence type="ECO:0000313" key="2">
    <source>
        <dbReference type="EMBL" id="USW51006.1"/>
    </source>
</evidence>
<feature type="compositionally biased region" description="Polar residues" evidence="1">
    <location>
        <begin position="306"/>
        <end position="316"/>
    </location>
</feature>
<feature type="compositionally biased region" description="Basic residues" evidence="1">
    <location>
        <begin position="15"/>
        <end position="25"/>
    </location>
</feature>
<feature type="compositionally biased region" description="Basic and acidic residues" evidence="1">
    <location>
        <begin position="112"/>
        <end position="124"/>
    </location>
</feature>
<proteinExistence type="predicted"/>
<protein>
    <submittedName>
        <fullName evidence="2">Uncharacterized protein</fullName>
    </submittedName>
</protein>
<keyword evidence="3" id="KW-1185">Reference proteome</keyword>
<evidence type="ECO:0000256" key="1">
    <source>
        <dbReference type="SAM" id="MobiDB-lite"/>
    </source>
</evidence>
<feature type="region of interest" description="Disordered" evidence="1">
    <location>
        <begin position="41"/>
        <end position="316"/>
    </location>
</feature>
<feature type="compositionally biased region" description="Low complexity" evidence="1">
    <location>
        <begin position="236"/>
        <end position="250"/>
    </location>
</feature>
<evidence type="ECO:0000313" key="3">
    <source>
        <dbReference type="Proteomes" id="UP001056384"/>
    </source>
</evidence>
<feature type="compositionally biased region" description="Low complexity" evidence="1">
    <location>
        <begin position="165"/>
        <end position="196"/>
    </location>
</feature>